<organism evidence="2 3">
    <name type="scientific">Acidisoma cellulosilyticum</name>
    <dbReference type="NCBI Taxonomy" id="2802395"/>
    <lineage>
        <taxon>Bacteria</taxon>
        <taxon>Pseudomonadati</taxon>
        <taxon>Pseudomonadota</taxon>
        <taxon>Alphaproteobacteria</taxon>
        <taxon>Acetobacterales</taxon>
        <taxon>Acidocellaceae</taxon>
        <taxon>Acidisoma</taxon>
    </lineage>
</organism>
<evidence type="ECO:0000313" key="3">
    <source>
        <dbReference type="Proteomes" id="UP000721844"/>
    </source>
</evidence>
<name>A0A964E608_9PROT</name>
<evidence type="ECO:0000256" key="1">
    <source>
        <dbReference type="SAM" id="MobiDB-lite"/>
    </source>
</evidence>
<comment type="caution">
    <text evidence="2">The sequence shown here is derived from an EMBL/GenBank/DDBJ whole genome shotgun (WGS) entry which is preliminary data.</text>
</comment>
<dbReference type="Proteomes" id="UP000721844">
    <property type="component" value="Unassembled WGS sequence"/>
</dbReference>
<protein>
    <submittedName>
        <fullName evidence="2">Uncharacterized protein</fullName>
    </submittedName>
</protein>
<feature type="region of interest" description="Disordered" evidence="1">
    <location>
        <begin position="1"/>
        <end position="31"/>
    </location>
</feature>
<feature type="compositionally biased region" description="Low complexity" evidence="1">
    <location>
        <begin position="108"/>
        <end position="132"/>
    </location>
</feature>
<dbReference type="AlphaFoldDB" id="A0A964E608"/>
<evidence type="ECO:0000313" key="2">
    <source>
        <dbReference type="EMBL" id="MCB8883007.1"/>
    </source>
</evidence>
<sequence length="188" mass="18519">MSVSATSASSTGAANSSVSQPQNTDSDAAATFADWLKDLQDAGQASSSSSAATGTGFPVNLSDPSAAFAAHLSNGITIGVVALSPVSSGQVQQMAKSVEEQVQDWETGMTGGSASSAGTPSSSENESPTASSGESGAVGMYDSLPDGVELMGYSAGTANGGPNVQDMANGMDFMLTSLEKTSDPSVAS</sequence>
<feature type="compositionally biased region" description="Low complexity" evidence="1">
    <location>
        <begin position="1"/>
        <end position="19"/>
    </location>
</feature>
<reference evidence="2 3" key="1">
    <citation type="journal article" date="2021" name="Microorganisms">
        <title>Acidisoma silvae sp. nov. and Acidisomacellulosilytica sp. nov., Two Acidophilic Bacteria Isolated from Decaying Wood, Hydrolyzing Cellulose and Producing Poly-3-hydroxybutyrate.</title>
        <authorList>
            <person name="Mieszkin S."/>
            <person name="Pouder E."/>
            <person name="Uroz S."/>
            <person name="Simon-Colin C."/>
            <person name="Alain K."/>
        </authorList>
    </citation>
    <scope>NUCLEOTIDE SEQUENCE [LARGE SCALE GENOMIC DNA]</scope>
    <source>
        <strain evidence="2 3">HW T5.17</strain>
    </source>
</reference>
<keyword evidence="3" id="KW-1185">Reference proteome</keyword>
<accession>A0A964E608</accession>
<dbReference type="RefSeq" id="WP_227309664.1">
    <property type="nucleotide sequence ID" value="NZ_JAESVA010000010.1"/>
</dbReference>
<dbReference type="EMBL" id="JAESVA010000010">
    <property type="protein sequence ID" value="MCB8883007.1"/>
    <property type="molecule type" value="Genomic_DNA"/>
</dbReference>
<proteinExistence type="predicted"/>
<gene>
    <name evidence="2" type="ORF">ACELLULO517_22355</name>
</gene>
<feature type="region of interest" description="Disordered" evidence="1">
    <location>
        <begin position="108"/>
        <end position="141"/>
    </location>
</feature>